<dbReference type="PROSITE" id="PS50110">
    <property type="entry name" value="RESPONSE_REGULATORY"/>
    <property type="match status" value="1"/>
</dbReference>
<protein>
    <submittedName>
        <fullName evidence="4">Histidine kinase</fullName>
    </submittedName>
</protein>
<dbReference type="SUPFAM" id="SSF52172">
    <property type="entry name" value="CheY-like"/>
    <property type="match status" value="1"/>
</dbReference>
<evidence type="ECO:0000259" key="3">
    <source>
        <dbReference type="PROSITE" id="PS50921"/>
    </source>
</evidence>
<gene>
    <name evidence="4" type="ORF">CLM73_21865</name>
</gene>
<dbReference type="OrthoDB" id="9782798at2"/>
<evidence type="ECO:0000259" key="2">
    <source>
        <dbReference type="PROSITE" id="PS50110"/>
    </source>
</evidence>
<dbReference type="RefSeq" id="WP_105240227.1">
    <property type="nucleotide sequence ID" value="NZ_CP023270.1"/>
</dbReference>
<proteinExistence type="predicted"/>
<name>A0A2S0IBY9_9BURK</name>
<keyword evidence="5" id="KW-1185">Reference proteome</keyword>
<dbReference type="Gene3D" id="1.10.10.10">
    <property type="entry name" value="Winged helix-like DNA-binding domain superfamily/Winged helix DNA-binding domain"/>
    <property type="match status" value="1"/>
</dbReference>
<evidence type="ECO:0000313" key="5">
    <source>
        <dbReference type="Proteomes" id="UP000239477"/>
    </source>
</evidence>
<dbReference type="GO" id="GO:0016301">
    <property type="term" value="F:kinase activity"/>
    <property type="evidence" value="ECO:0007669"/>
    <property type="project" value="UniProtKB-KW"/>
</dbReference>
<dbReference type="SMART" id="SM01012">
    <property type="entry name" value="ANTAR"/>
    <property type="match status" value="1"/>
</dbReference>
<dbReference type="SMART" id="SM00448">
    <property type="entry name" value="REC"/>
    <property type="match status" value="1"/>
</dbReference>
<dbReference type="Gene3D" id="3.40.50.2300">
    <property type="match status" value="1"/>
</dbReference>
<dbReference type="PROSITE" id="PS50921">
    <property type="entry name" value="ANTAR"/>
    <property type="match status" value="1"/>
</dbReference>
<accession>A0A2S0IBY9</accession>
<dbReference type="InterPro" id="IPR005561">
    <property type="entry name" value="ANTAR"/>
</dbReference>
<sequence>MLKVMLLNDGEGRAASLRQTLAAAGMHVVAEVAPGTDLAASIAQSAADVVLIDSDAPGRDTLENICVASSHSDRPVVMFTDNGNRETIRTALRAGVAAYVVGDVPAARIEPLLTVAIERFAVEKTRREELREAQLRLADRQWVEKAKGILMKTRAVSEDEAHRLLRDRAMQSQKRLGDVAREVVEMSQWLGSA</sequence>
<dbReference type="EMBL" id="CP023270">
    <property type="protein sequence ID" value="AVJ29540.1"/>
    <property type="molecule type" value="Genomic_DNA"/>
</dbReference>
<organism evidence="4 5">
    <name type="scientific">Achromobacter spanius</name>
    <dbReference type="NCBI Taxonomy" id="217203"/>
    <lineage>
        <taxon>Bacteria</taxon>
        <taxon>Pseudomonadati</taxon>
        <taxon>Pseudomonadota</taxon>
        <taxon>Betaproteobacteria</taxon>
        <taxon>Burkholderiales</taxon>
        <taxon>Alcaligenaceae</taxon>
        <taxon>Achromobacter</taxon>
    </lineage>
</organism>
<evidence type="ECO:0000256" key="1">
    <source>
        <dbReference type="PROSITE-ProRule" id="PRU00169"/>
    </source>
</evidence>
<dbReference type="Pfam" id="PF03861">
    <property type="entry name" value="ANTAR"/>
    <property type="match status" value="1"/>
</dbReference>
<feature type="domain" description="ANTAR" evidence="3">
    <location>
        <begin position="123"/>
        <end position="184"/>
    </location>
</feature>
<dbReference type="PIRSF" id="PIRSF036382">
    <property type="entry name" value="RR_antiterm"/>
    <property type="match status" value="1"/>
</dbReference>
<dbReference type="InterPro" id="IPR001789">
    <property type="entry name" value="Sig_transdc_resp-reg_receiver"/>
</dbReference>
<feature type="domain" description="Response regulatory" evidence="2">
    <location>
        <begin position="3"/>
        <end position="117"/>
    </location>
</feature>
<dbReference type="InterPro" id="IPR008327">
    <property type="entry name" value="Sig_transdc_resp-reg_antiterm"/>
</dbReference>
<reference evidence="4 5" key="1">
    <citation type="submission" date="2017-09" db="EMBL/GenBank/DDBJ databases">
        <title>Genomic, metabolic, and phenotypic characteristics of bacterial isolates from the natural microbiome of the model nematode Caenorhabditis elegans.</title>
        <authorList>
            <person name="Zimmermann J."/>
            <person name="Obeng N."/>
            <person name="Yang W."/>
            <person name="Obeng O."/>
            <person name="Kissoyan K."/>
            <person name="Pees B."/>
            <person name="Dirksen P."/>
            <person name="Hoppner M."/>
            <person name="Franke A."/>
            <person name="Rosenstiel P."/>
            <person name="Leippe M."/>
            <person name="Dierking K."/>
            <person name="Kaleta C."/>
            <person name="Schulenburg H."/>
        </authorList>
    </citation>
    <scope>NUCLEOTIDE SEQUENCE [LARGE SCALE GENOMIC DNA]</scope>
    <source>
        <strain evidence="4 5">MYb73</strain>
    </source>
</reference>
<feature type="modified residue" description="4-aspartylphosphate" evidence="1">
    <location>
        <position position="53"/>
    </location>
</feature>
<dbReference type="Proteomes" id="UP000239477">
    <property type="component" value="Chromosome"/>
</dbReference>
<dbReference type="Pfam" id="PF00072">
    <property type="entry name" value="Response_reg"/>
    <property type="match status" value="1"/>
</dbReference>
<dbReference type="InterPro" id="IPR011006">
    <property type="entry name" value="CheY-like_superfamily"/>
</dbReference>
<keyword evidence="1" id="KW-0597">Phosphoprotein</keyword>
<keyword evidence="4" id="KW-0418">Kinase</keyword>
<evidence type="ECO:0000313" key="4">
    <source>
        <dbReference type="EMBL" id="AVJ29540.1"/>
    </source>
</evidence>
<dbReference type="AlphaFoldDB" id="A0A2S0IBY9"/>
<dbReference type="InterPro" id="IPR036388">
    <property type="entry name" value="WH-like_DNA-bd_sf"/>
</dbReference>
<dbReference type="GO" id="GO:0003723">
    <property type="term" value="F:RNA binding"/>
    <property type="evidence" value="ECO:0007669"/>
    <property type="project" value="InterPro"/>
</dbReference>
<keyword evidence="4" id="KW-0808">Transferase</keyword>
<dbReference type="GO" id="GO:0000160">
    <property type="term" value="P:phosphorelay signal transduction system"/>
    <property type="evidence" value="ECO:0007669"/>
    <property type="project" value="InterPro"/>
</dbReference>